<accession>A0AAD7YR42</accession>
<dbReference type="InterPro" id="IPR036691">
    <property type="entry name" value="Endo/exonu/phosph_ase_sf"/>
</dbReference>
<dbReference type="Gene3D" id="3.60.10.10">
    <property type="entry name" value="Endonuclease/exonuclease/phosphatase"/>
    <property type="match status" value="1"/>
</dbReference>
<dbReference type="GO" id="GO:0003824">
    <property type="term" value="F:catalytic activity"/>
    <property type="evidence" value="ECO:0007669"/>
    <property type="project" value="InterPro"/>
</dbReference>
<dbReference type="Proteomes" id="UP001231518">
    <property type="component" value="Chromosome 7"/>
</dbReference>
<feature type="coiled-coil region" evidence="1">
    <location>
        <begin position="298"/>
        <end position="325"/>
    </location>
</feature>
<dbReference type="Pfam" id="PF00078">
    <property type="entry name" value="RVT_1"/>
    <property type="match status" value="1"/>
</dbReference>
<dbReference type="InterPro" id="IPR043502">
    <property type="entry name" value="DNA/RNA_pol_sf"/>
</dbReference>
<dbReference type="InterPro" id="IPR043128">
    <property type="entry name" value="Rev_trsase/Diguanyl_cyclase"/>
</dbReference>
<evidence type="ECO:0000313" key="4">
    <source>
        <dbReference type="Proteomes" id="UP001231518"/>
    </source>
</evidence>
<dbReference type="EMBL" id="JARGEI010000010">
    <property type="protein sequence ID" value="KAJ8724730.1"/>
    <property type="molecule type" value="Genomic_DNA"/>
</dbReference>
<dbReference type="GO" id="GO:0071897">
    <property type="term" value="P:DNA biosynthetic process"/>
    <property type="evidence" value="ECO:0007669"/>
    <property type="project" value="UniProtKB-ARBA"/>
</dbReference>
<keyword evidence="4" id="KW-1185">Reference proteome</keyword>
<dbReference type="SUPFAM" id="SSF56219">
    <property type="entry name" value="DNase I-like"/>
    <property type="match status" value="1"/>
</dbReference>
<sequence>MTDYRLEELDEAIRPLKWDIIGICEVRRKGEEIREYNEYIFYFYGETQGLYGMGFLVKKHLKDKIISFQGISDRIAVLNIQLPESKQPTLIIQVHAPTEQDTKLAKDKFYKDLTELMQKKNKNITLMGDFNAKLGGKSNKDEFVLGDYSSGDRNDNGHRLIDFAFEHNLRIMNSFFKKRKSKKWTWMSPNGKDKNEIDFILSRKKHTFRDVDVVNKINFNTDHRMVRGVIQYGNEKSRKHIINATRNTIAPIPQKVLNELEDKLKQIEGTTTPQEKYNFLEKELIKLNKSRSKNVKKNKLGEETLNLMEERKKMLEKRKDNKENISIISKKIQSSIRKHRKSERLKVLREQIEKTGGIKKGLKELREYTQWIPNIKTKSKKKNEKLTTKRPLIAKVATDFYRKLYTNTDESIQTETEKEGYEEIPGILESEVIEAIKTQKSGKAPGDDKITNEILRESLIAISKCLTNLFNEIITTEQIPIQWTKSTIVLLHKKGDKNEINNYRPICLMSNLYKVFSKIILGRITKQLEENQPREQAGFRADYSTIDHIHVVKQIIEKLNEFGQLYYMAFVDYNKAFDSLSHNYIWKTLENQGVDKKYIQIIKKIYRNITATVQLEQQGKEFSVQRGVRQGDPLSPKLFTAVLENIFRHLDWDNFGININGLNLNHLRFADDIVIFAKRPDILQTMLEQLDLESKKAGLSMNPMKTKIMTNGLREGIEIGQEVIEYVDEYIYLGQLISTKDQHSKEINRRISNTWKRYWSLKEIVKNETIPMSIKSKLYNTCILPCLTYGCQTWPATIKSNKSLLVCQRSMERSMLNIRLQDRWTIAKIRKRTKVTDVLQKIRKLKWNWTGHIMRTDSGRKWTKDVMEWYPRNGKRQKGRQVKRWEDDLPKGWRRIARDRDEWKVMGEAYVKRQPD</sequence>
<dbReference type="PANTHER" id="PTHR47027">
    <property type="entry name" value="REVERSE TRANSCRIPTASE DOMAIN-CONTAINING PROTEIN"/>
    <property type="match status" value="1"/>
</dbReference>
<comment type="caution">
    <text evidence="3">The sequence shown here is derived from an EMBL/GenBank/DDBJ whole genome shotgun (WGS) entry which is preliminary data.</text>
</comment>
<dbReference type="PANTHER" id="PTHR47027:SF20">
    <property type="entry name" value="REVERSE TRANSCRIPTASE-LIKE PROTEIN WITH RNA-DIRECTED DNA POLYMERASE DOMAIN"/>
    <property type="match status" value="1"/>
</dbReference>
<evidence type="ECO:0000259" key="2">
    <source>
        <dbReference type="PROSITE" id="PS50878"/>
    </source>
</evidence>
<dbReference type="Gene3D" id="3.30.70.270">
    <property type="match status" value="1"/>
</dbReference>
<dbReference type="CDD" id="cd09076">
    <property type="entry name" value="L1-EN"/>
    <property type="match status" value="1"/>
</dbReference>
<gene>
    <name evidence="3" type="ORF">PYW07_015688</name>
</gene>
<reference evidence="3" key="1">
    <citation type="submission" date="2023-03" db="EMBL/GenBank/DDBJ databases">
        <title>Chromosome-level genomes of two armyworms, Mythimna separata and Mythimna loreyi, provide insights into the biosynthesis and reception of sex pheromones.</title>
        <authorList>
            <person name="Zhao H."/>
        </authorList>
    </citation>
    <scope>NUCLEOTIDE SEQUENCE</scope>
    <source>
        <strain evidence="3">BeijingLab</strain>
        <tissue evidence="3">Pupa</tissue>
    </source>
</reference>
<protein>
    <recommendedName>
        <fullName evidence="2">Reverse transcriptase domain-containing protein</fullName>
    </recommendedName>
</protein>
<dbReference type="Pfam" id="PF03372">
    <property type="entry name" value="Exo_endo_phos"/>
    <property type="match status" value="1"/>
</dbReference>
<dbReference type="AlphaFoldDB" id="A0AAD7YR42"/>
<dbReference type="SUPFAM" id="SSF56672">
    <property type="entry name" value="DNA/RNA polymerases"/>
    <property type="match status" value="1"/>
</dbReference>
<dbReference type="PROSITE" id="PS50878">
    <property type="entry name" value="RT_POL"/>
    <property type="match status" value="1"/>
</dbReference>
<evidence type="ECO:0000256" key="1">
    <source>
        <dbReference type="SAM" id="Coils"/>
    </source>
</evidence>
<dbReference type="CDD" id="cd01650">
    <property type="entry name" value="RT_nLTR_like"/>
    <property type="match status" value="1"/>
</dbReference>
<proteinExistence type="predicted"/>
<keyword evidence="1" id="KW-0175">Coiled coil</keyword>
<feature type="domain" description="Reverse transcriptase" evidence="2">
    <location>
        <begin position="472"/>
        <end position="737"/>
    </location>
</feature>
<dbReference type="InterPro" id="IPR005135">
    <property type="entry name" value="Endo/exonuclease/phosphatase"/>
</dbReference>
<organism evidence="3 4">
    <name type="scientific">Mythimna separata</name>
    <name type="common">Oriental armyworm</name>
    <name type="synonym">Pseudaletia separata</name>
    <dbReference type="NCBI Taxonomy" id="271217"/>
    <lineage>
        <taxon>Eukaryota</taxon>
        <taxon>Metazoa</taxon>
        <taxon>Ecdysozoa</taxon>
        <taxon>Arthropoda</taxon>
        <taxon>Hexapoda</taxon>
        <taxon>Insecta</taxon>
        <taxon>Pterygota</taxon>
        <taxon>Neoptera</taxon>
        <taxon>Endopterygota</taxon>
        <taxon>Lepidoptera</taxon>
        <taxon>Glossata</taxon>
        <taxon>Ditrysia</taxon>
        <taxon>Noctuoidea</taxon>
        <taxon>Noctuidae</taxon>
        <taxon>Noctuinae</taxon>
        <taxon>Hadenini</taxon>
        <taxon>Mythimna</taxon>
    </lineage>
</organism>
<name>A0AAD7YR42_MYTSE</name>
<evidence type="ECO:0000313" key="3">
    <source>
        <dbReference type="EMBL" id="KAJ8724730.1"/>
    </source>
</evidence>
<dbReference type="InterPro" id="IPR000477">
    <property type="entry name" value="RT_dom"/>
</dbReference>